<dbReference type="EMBL" id="CP021422">
    <property type="protein sequence ID" value="ASB39431.1"/>
    <property type="molecule type" value="Genomic_DNA"/>
</dbReference>
<feature type="compositionally biased region" description="Low complexity" evidence="1">
    <location>
        <begin position="351"/>
        <end position="381"/>
    </location>
</feature>
<evidence type="ECO:0000313" key="4">
    <source>
        <dbReference type="EMBL" id="QQR28720.1"/>
    </source>
</evidence>
<evidence type="ECO:0000256" key="2">
    <source>
        <dbReference type="SAM" id="SignalP"/>
    </source>
</evidence>
<evidence type="ECO:0000256" key="1">
    <source>
        <dbReference type="SAM" id="MobiDB-lite"/>
    </source>
</evidence>
<dbReference type="RefSeq" id="WP_066536639.1">
    <property type="nucleotide sequence ID" value="NZ_CP021422.1"/>
</dbReference>
<protein>
    <recommendedName>
        <fullName evidence="7">Peptidyl-prolyl cis-trans isomerase</fullName>
    </recommendedName>
</protein>
<dbReference type="PROSITE" id="PS51257">
    <property type="entry name" value="PROKAR_LIPOPROTEIN"/>
    <property type="match status" value="1"/>
</dbReference>
<evidence type="ECO:0000313" key="5">
    <source>
        <dbReference type="Proteomes" id="UP000196710"/>
    </source>
</evidence>
<reference evidence="4 6" key="3">
    <citation type="submission" date="2020-11" db="EMBL/GenBank/DDBJ databases">
        <title>Closed and high quality bacterial genomes of the OMM12 community.</title>
        <authorList>
            <person name="Marbouty M."/>
            <person name="Lamy-Besnier Q."/>
            <person name="Debarbieux L."/>
            <person name="Koszul R."/>
        </authorList>
    </citation>
    <scope>NUCLEOTIDE SEQUENCE [LARGE SCALE GENOMIC DNA]</scope>
    <source>
        <strain evidence="4 6">KB18</strain>
    </source>
</reference>
<proteinExistence type="predicted"/>
<gene>
    <name evidence="3" type="ORF">ADH66_01450</name>
    <name evidence="4" type="ORF">I5Q82_11465</name>
</gene>
<organism evidence="4 6">
    <name type="scientific">Acutalibacter muris</name>
    <dbReference type="NCBI Taxonomy" id="1796620"/>
    <lineage>
        <taxon>Bacteria</taxon>
        <taxon>Bacillati</taxon>
        <taxon>Bacillota</taxon>
        <taxon>Clostridia</taxon>
        <taxon>Eubacteriales</taxon>
        <taxon>Acutalibacteraceae</taxon>
        <taxon>Acutalibacter</taxon>
    </lineage>
</organism>
<keyword evidence="5" id="KW-1185">Reference proteome</keyword>
<feature type="region of interest" description="Disordered" evidence="1">
    <location>
        <begin position="344"/>
        <end position="387"/>
    </location>
</feature>
<dbReference type="AlphaFoldDB" id="A0A1Z2XLX2"/>
<evidence type="ECO:0008006" key="7">
    <source>
        <dbReference type="Google" id="ProtNLM"/>
    </source>
</evidence>
<reference evidence="5" key="2">
    <citation type="submission" date="2017-05" db="EMBL/GenBank/DDBJ databases">
        <title>Improved OligoMM genomes.</title>
        <authorList>
            <person name="Garzetti D."/>
        </authorList>
    </citation>
    <scope>NUCLEOTIDE SEQUENCE [LARGE SCALE GENOMIC DNA]</scope>
    <source>
        <strain evidence="5">KB18</strain>
    </source>
</reference>
<reference evidence="3" key="1">
    <citation type="journal article" date="2017" name="Genome Announc.">
        <title>High-Quality Whole-Genome Sequences of the Oligo-Mouse-Microbiota Bacterial Community.</title>
        <authorList>
            <person name="Garzetti D."/>
            <person name="Brugiroux S."/>
            <person name="Bunk B."/>
            <person name="Pukall R."/>
            <person name="McCoy K.D."/>
            <person name="Macpherson A.J."/>
            <person name="Stecher B."/>
        </authorList>
    </citation>
    <scope>NUCLEOTIDE SEQUENCE</scope>
    <source>
        <strain evidence="3">KB18</strain>
    </source>
</reference>
<evidence type="ECO:0000313" key="3">
    <source>
        <dbReference type="EMBL" id="ASB39431.1"/>
    </source>
</evidence>
<dbReference type="Proteomes" id="UP000196710">
    <property type="component" value="Chromosome"/>
</dbReference>
<feature type="chain" id="PRO_5044187901" description="Peptidyl-prolyl cis-trans isomerase" evidence="2">
    <location>
        <begin position="20"/>
        <end position="387"/>
    </location>
</feature>
<dbReference type="EMBL" id="CP065321">
    <property type="protein sequence ID" value="QQR28720.1"/>
    <property type="molecule type" value="Genomic_DNA"/>
</dbReference>
<accession>A0A1Z2XLX2</accession>
<sequence length="387" mass="42373">MTKIFKRAAAGVMALAMCAGLTGCYSENKTWAVKSGDSTLPIGGYIYYLSSAYSEAAGKVGTGSEVLKADLDGQSATEWVKSKAMDYLYSYCYVNQKFNELGLALDEEELDSVDYVTDSMWSYYREPFENMGIAESSFEEAYSVYNAKLSKLLGVMYGKGGEMELSEEEMHDYYTEEYVYYRYMSVGLTTTDEEGNSTDMDDDEKAGIKEYLEDQAELVNSGRADLDTVSGNYSALHGTEPDLNAPMAYKRDNLSSVFTDALEPLKNGGAAFAETTTRYYIVQRLDIEEDFKALIEDESRVTGLLTEMKAEDFSQYTIDQGRTMDVEINQSAINGINPSKVANVMGKNGVSSAESSESSGGASSQTESSESSESSASSESAESSESE</sequence>
<keyword evidence="2" id="KW-0732">Signal</keyword>
<dbReference type="KEGG" id="amur:ADH66_01450"/>
<feature type="signal peptide" evidence="2">
    <location>
        <begin position="1"/>
        <end position="19"/>
    </location>
</feature>
<evidence type="ECO:0000313" key="6">
    <source>
        <dbReference type="Proteomes" id="UP000596035"/>
    </source>
</evidence>
<dbReference type="Proteomes" id="UP000596035">
    <property type="component" value="Chromosome"/>
</dbReference>
<name>A0A1Z2XLX2_9FIRM</name>